<evidence type="ECO:0000256" key="5">
    <source>
        <dbReference type="ARBA" id="ARBA00022723"/>
    </source>
</evidence>
<dbReference type="InterPro" id="IPR047127">
    <property type="entry name" value="MutT-like"/>
</dbReference>
<evidence type="ECO:0000256" key="6">
    <source>
        <dbReference type="ARBA" id="ARBA00022763"/>
    </source>
</evidence>
<evidence type="ECO:0000256" key="1">
    <source>
        <dbReference type="ARBA" id="ARBA00001946"/>
    </source>
</evidence>
<dbReference type="GO" id="GO:0044716">
    <property type="term" value="F:8-oxo-GDP phosphatase activity"/>
    <property type="evidence" value="ECO:0007669"/>
    <property type="project" value="TreeGrafter"/>
</dbReference>
<comment type="similarity">
    <text evidence="2">Belongs to the Nudix hydrolase family.</text>
</comment>
<dbReference type="InterPro" id="IPR000086">
    <property type="entry name" value="NUDIX_hydrolase_dom"/>
</dbReference>
<dbReference type="GO" id="GO:0035539">
    <property type="term" value="F:8-oxo-7,8-dihydrodeoxyguanosine triphosphate pyrophosphatase activity"/>
    <property type="evidence" value="ECO:0007669"/>
    <property type="project" value="UniProtKB-EC"/>
</dbReference>
<dbReference type="CDD" id="cd03425">
    <property type="entry name" value="NUDIX_MutT_NudA_like"/>
    <property type="match status" value="1"/>
</dbReference>
<evidence type="ECO:0000256" key="3">
    <source>
        <dbReference type="ARBA" id="ARBA00022457"/>
    </source>
</evidence>
<evidence type="ECO:0000256" key="7">
    <source>
        <dbReference type="ARBA" id="ARBA00022801"/>
    </source>
</evidence>
<comment type="catalytic activity">
    <reaction evidence="10">
        <text>8-oxo-dGTP + H2O = 8-oxo-dGMP + diphosphate + H(+)</text>
        <dbReference type="Rhea" id="RHEA:31575"/>
        <dbReference type="ChEBI" id="CHEBI:15377"/>
        <dbReference type="ChEBI" id="CHEBI:15378"/>
        <dbReference type="ChEBI" id="CHEBI:33019"/>
        <dbReference type="ChEBI" id="CHEBI:63224"/>
        <dbReference type="ChEBI" id="CHEBI:77896"/>
        <dbReference type="EC" id="3.6.1.55"/>
    </reaction>
</comment>
<dbReference type="Proteomes" id="UP000197032">
    <property type="component" value="Unassembled WGS sequence"/>
</dbReference>
<name>A0A1Z5HN68_9FIRM</name>
<feature type="binding site" evidence="12">
    <location>
        <begin position="31"/>
        <end position="34"/>
    </location>
    <ligand>
        <name>8-oxo-dGTP</name>
        <dbReference type="ChEBI" id="CHEBI:77896"/>
    </ligand>
</feature>
<keyword evidence="6" id="KW-0227">DNA damage</keyword>
<evidence type="ECO:0000256" key="12">
    <source>
        <dbReference type="PIRSR" id="PIRSR603561-1"/>
    </source>
</evidence>
<dbReference type="InterPro" id="IPR020084">
    <property type="entry name" value="NUDIX_hydrolase_CS"/>
</dbReference>
<dbReference type="GO" id="GO:0046872">
    <property type="term" value="F:metal ion binding"/>
    <property type="evidence" value="ECO:0007669"/>
    <property type="project" value="UniProtKB-KW"/>
</dbReference>
<dbReference type="PANTHER" id="PTHR47707:SF1">
    <property type="entry name" value="NUDIX HYDROLASE FAMILY PROTEIN"/>
    <property type="match status" value="1"/>
</dbReference>
<dbReference type="GO" id="GO:0006281">
    <property type="term" value="P:DNA repair"/>
    <property type="evidence" value="ECO:0007669"/>
    <property type="project" value="UniProtKB-KW"/>
</dbReference>
<keyword evidence="3" id="KW-0515">Mutator protein</keyword>
<dbReference type="PROSITE" id="PS00893">
    <property type="entry name" value="NUDIX_BOX"/>
    <property type="match status" value="1"/>
</dbReference>
<gene>
    <name evidence="15" type="ORF">KKC1_01280</name>
</gene>
<dbReference type="PANTHER" id="PTHR47707">
    <property type="entry name" value="8-OXO-DGTP DIPHOSPHATASE"/>
    <property type="match status" value="1"/>
</dbReference>
<keyword evidence="5 13" id="KW-0479">Metal-binding</keyword>
<evidence type="ECO:0000256" key="2">
    <source>
        <dbReference type="ARBA" id="ARBA00005582"/>
    </source>
</evidence>
<comment type="cofactor">
    <cofactor evidence="1 13">
        <name>Mg(2+)</name>
        <dbReference type="ChEBI" id="CHEBI:18420"/>
    </cofactor>
</comment>
<dbReference type="OrthoDB" id="9810648at2"/>
<organism evidence="15 16">
    <name type="scientific">Calderihabitans maritimus</name>
    <dbReference type="NCBI Taxonomy" id="1246530"/>
    <lineage>
        <taxon>Bacteria</taxon>
        <taxon>Bacillati</taxon>
        <taxon>Bacillota</taxon>
        <taxon>Clostridia</taxon>
        <taxon>Neomoorellales</taxon>
        <taxon>Calderihabitantaceae</taxon>
        <taxon>Calderihabitans</taxon>
    </lineage>
</organism>
<comment type="caution">
    <text evidence="15">The sequence shown here is derived from an EMBL/GenBank/DDBJ whole genome shotgun (WGS) entry which is preliminary data.</text>
</comment>
<keyword evidence="8 13" id="KW-0460">Magnesium</keyword>
<dbReference type="Gene3D" id="3.90.79.10">
    <property type="entry name" value="Nucleoside Triphosphate Pyrophosphohydrolase"/>
    <property type="match status" value="1"/>
</dbReference>
<dbReference type="FunFam" id="3.90.79.10:FF:000014">
    <property type="entry name" value="8-oxo-dGTP diphosphatase MutT"/>
    <property type="match status" value="1"/>
</dbReference>
<dbReference type="GO" id="GO:0006260">
    <property type="term" value="P:DNA replication"/>
    <property type="evidence" value="ECO:0007669"/>
    <property type="project" value="UniProtKB-KW"/>
</dbReference>
<feature type="binding site" evidence="13">
    <location>
        <position position="34"/>
    </location>
    <ligand>
        <name>Mg(2+)</name>
        <dbReference type="ChEBI" id="CHEBI:18420"/>
    </ligand>
</feature>
<dbReference type="GO" id="GO:0044715">
    <property type="term" value="F:8-oxo-dGDP phosphatase activity"/>
    <property type="evidence" value="ECO:0007669"/>
    <property type="project" value="TreeGrafter"/>
</dbReference>
<dbReference type="NCBIfam" id="TIGR00586">
    <property type="entry name" value="mutt"/>
    <property type="match status" value="1"/>
</dbReference>
<proteinExistence type="inferred from homology"/>
<keyword evidence="7 15" id="KW-0378">Hydrolase</keyword>
<keyword evidence="9" id="KW-0234">DNA repair</keyword>
<evidence type="ECO:0000313" key="15">
    <source>
        <dbReference type="EMBL" id="GAW90966.1"/>
    </source>
</evidence>
<dbReference type="InterPro" id="IPR029119">
    <property type="entry name" value="MutY_C"/>
</dbReference>
<dbReference type="RefSeq" id="WP_088552569.1">
    <property type="nucleotide sequence ID" value="NZ_BDGJ01000002.1"/>
</dbReference>
<reference evidence="16" key="1">
    <citation type="journal article" date="2017" name="Appl. Environ. Microbiol.">
        <title>Genomic analysis of Calderihabitans maritimus KKC1, a thermophilic hydrogenogenic carboxydotrophic bacterium isolated from marine sediment.</title>
        <authorList>
            <person name="Omae K."/>
            <person name="Yoneda Y."/>
            <person name="Fukuyama Y."/>
            <person name="Yoshida T."/>
            <person name="Sako Y."/>
        </authorList>
    </citation>
    <scope>NUCLEOTIDE SEQUENCE [LARGE SCALE GENOMIC DNA]</scope>
    <source>
        <strain evidence="16">KKC1</strain>
    </source>
</reference>
<dbReference type="AlphaFoldDB" id="A0A1Z5HN68"/>
<dbReference type="InterPro" id="IPR020476">
    <property type="entry name" value="Nudix_hydrolase"/>
</dbReference>
<dbReference type="Pfam" id="PF14815">
    <property type="entry name" value="NUDIX_4"/>
    <property type="match status" value="1"/>
</dbReference>
<dbReference type="PRINTS" id="PR00502">
    <property type="entry name" value="NUDIXFAMILY"/>
</dbReference>
<evidence type="ECO:0000259" key="14">
    <source>
        <dbReference type="PROSITE" id="PS51462"/>
    </source>
</evidence>
<evidence type="ECO:0000256" key="8">
    <source>
        <dbReference type="ARBA" id="ARBA00022842"/>
    </source>
</evidence>
<feature type="binding site" evidence="12">
    <location>
        <position position="20"/>
    </location>
    <ligand>
        <name>8-oxo-dGTP</name>
        <dbReference type="ChEBI" id="CHEBI:77896"/>
    </ligand>
</feature>
<dbReference type="PROSITE" id="PS51462">
    <property type="entry name" value="NUDIX"/>
    <property type="match status" value="1"/>
</dbReference>
<evidence type="ECO:0000256" key="10">
    <source>
        <dbReference type="ARBA" id="ARBA00035861"/>
    </source>
</evidence>
<evidence type="ECO:0000256" key="11">
    <source>
        <dbReference type="ARBA" id="ARBA00038905"/>
    </source>
</evidence>
<feature type="binding site" evidence="13">
    <location>
        <position position="54"/>
    </location>
    <ligand>
        <name>Mg(2+)</name>
        <dbReference type="ChEBI" id="CHEBI:18420"/>
    </ligand>
</feature>
<evidence type="ECO:0000256" key="4">
    <source>
        <dbReference type="ARBA" id="ARBA00022705"/>
    </source>
</evidence>
<feature type="domain" description="Nudix hydrolase" evidence="14">
    <location>
        <begin position="1"/>
        <end position="125"/>
    </location>
</feature>
<accession>A0A1Z5HN68</accession>
<evidence type="ECO:0000256" key="9">
    <source>
        <dbReference type="ARBA" id="ARBA00023204"/>
    </source>
</evidence>
<dbReference type="GO" id="GO:0008413">
    <property type="term" value="F:8-oxo-7,8-dihydroguanosine triphosphate pyrophosphatase activity"/>
    <property type="evidence" value="ECO:0007669"/>
    <property type="project" value="InterPro"/>
</dbReference>
<dbReference type="EC" id="3.6.1.55" evidence="11"/>
<protein>
    <recommendedName>
        <fullName evidence="11">8-oxo-dGTP diphosphatase</fullName>
        <ecNumber evidence="11">3.6.1.55</ecNumber>
    </recommendedName>
</protein>
<keyword evidence="16" id="KW-1185">Reference proteome</keyword>
<dbReference type="InterPro" id="IPR003561">
    <property type="entry name" value="Mutator_MutT"/>
</dbReference>
<evidence type="ECO:0000256" key="13">
    <source>
        <dbReference type="PIRSR" id="PIRSR603561-2"/>
    </source>
</evidence>
<keyword evidence="4" id="KW-0235">DNA replication</keyword>
<dbReference type="SUPFAM" id="SSF55811">
    <property type="entry name" value="Nudix"/>
    <property type="match status" value="1"/>
</dbReference>
<evidence type="ECO:0000313" key="16">
    <source>
        <dbReference type="Proteomes" id="UP000197032"/>
    </source>
</evidence>
<sequence length="127" mass="14781">MIVVTAALIKANGKILIAQRPAGSYMGLKWEFPGGKVEEGEHPQEALRRELREELGIEVEVRDIFEVVSHKYKDRHILLLCYQCRLLSRNVTPREGQSYRWVTKEELDNYEFTEADKPIVNKLRKTP</sequence>
<dbReference type="InterPro" id="IPR015797">
    <property type="entry name" value="NUDIX_hydrolase-like_dom_sf"/>
</dbReference>
<dbReference type="EMBL" id="BDGJ01000002">
    <property type="protein sequence ID" value="GAW90966.1"/>
    <property type="molecule type" value="Genomic_DNA"/>
</dbReference>